<reference evidence="1 2" key="1">
    <citation type="submission" date="2024-02" db="EMBL/GenBank/DDBJ databases">
        <authorList>
            <person name="Vignale AGUSTIN F."/>
            <person name="Sosa J E."/>
            <person name="Modenutti C."/>
        </authorList>
    </citation>
    <scope>NUCLEOTIDE SEQUENCE [LARGE SCALE GENOMIC DNA]</scope>
</reference>
<accession>A0ABC8URY2</accession>
<dbReference type="PANTHER" id="PTHR47723:SF19">
    <property type="entry name" value="POLYNUCLEOTIDYL TRANSFERASE, RIBONUCLEASE H-LIKE SUPERFAMILY PROTEIN"/>
    <property type="match status" value="1"/>
</dbReference>
<dbReference type="Proteomes" id="UP001642360">
    <property type="component" value="Unassembled WGS sequence"/>
</dbReference>
<name>A0ABC8URY2_9AQUA</name>
<dbReference type="InterPro" id="IPR053151">
    <property type="entry name" value="RNase_H-like"/>
</dbReference>
<sequence length="130" mass="14832">MSLYRKVLQNVSLQSPACTPKLLQSEKHVSLHFHHKLQQATIQSDYMEIVKLSSSEGVPPWEISAFVDDIRHFSRVLNLRFLHKPRALNRAAHWVAAHTLSNSIPLSWVSCPPPELKALQSSDCNQHFPM</sequence>
<keyword evidence="2" id="KW-1185">Reference proteome</keyword>
<evidence type="ECO:0000313" key="2">
    <source>
        <dbReference type="Proteomes" id="UP001642360"/>
    </source>
</evidence>
<protein>
    <recommendedName>
        <fullName evidence="3">RNase H type-1 domain-containing protein</fullName>
    </recommendedName>
</protein>
<dbReference type="EMBL" id="CAUOFW020008725">
    <property type="protein sequence ID" value="CAK9183717.1"/>
    <property type="molecule type" value="Genomic_DNA"/>
</dbReference>
<evidence type="ECO:0008006" key="3">
    <source>
        <dbReference type="Google" id="ProtNLM"/>
    </source>
</evidence>
<dbReference type="PANTHER" id="PTHR47723">
    <property type="entry name" value="OS05G0353850 PROTEIN"/>
    <property type="match status" value="1"/>
</dbReference>
<dbReference type="AlphaFoldDB" id="A0ABC8URY2"/>
<comment type="caution">
    <text evidence="1">The sequence shown here is derived from an EMBL/GenBank/DDBJ whole genome shotgun (WGS) entry which is preliminary data.</text>
</comment>
<gene>
    <name evidence="1" type="ORF">ILEXP_LOCUS54005</name>
</gene>
<proteinExistence type="predicted"/>
<evidence type="ECO:0000313" key="1">
    <source>
        <dbReference type="EMBL" id="CAK9183717.1"/>
    </source>
</evidence>
<organism evidence="1 2">
    <name type="scientific">Ilex paraguariensis</name>
    <name type="common">yerba mate</name>
    <dbReference type="NCBI Taxonomy" id="185542"/>
    <lineage>
        <taxon>Eukaryota</taxon>
        <taxon>Viridiplantae</taxon>
        <taxon>Streptophyta</taxon>
        <taxon>Embryophyta</taxon>
        <taxon>Tracheophyta</taxon>
        <taxon>Spermatophyta</taxon>
        <taxon>Magnoliopsida</taxon>
        <taxon>eudicotyledons</taxon>
        <taxon>Gunneridae</taxon>
        <taxon>Pentapetalae</taxon>
        <taxon>asterids</taxon>
        <taxon>campanulids</taxon>
        <taxon>Aquifoliales</taxon>
        <taxon>Aquifoliaceae</taxon>
        <taxon>Ilex</taxon>
    </lineage>
</organism>